<evidence type="ECO:0000256" key="7">
    <source>
        <dbReference type="ARBA" id="ARBA00023136"/>
    </source>
</evidence>
<accession>A0A892ZNM1</accession>
<feature type="transmembrane region" description="Helical" evidence="8">
    <location>
        <begin position="112"/>
        <end position="131"/>
    </location>
</feature>
<evidence type="ECO:0000256" key="8">
    <source>
        <dbReference type="SAM" id="Phobius"/>
    </source>
</evidence>
<evidence type="ECO:0000256" key="1">
    <source>
        <dbReference type="ARBA" id="ARBA00004651"/>
    </source>
</evidence>
<feature type="transmembrane region" description="Helical" evidence="8">
    <location>
        <begin position="185"/>
        <end position="202"/>
    </location>
</feature>
<keyword evidence="5 8" id="KW-0812">Transmembrane</keyword>
<comment type="subcellular location">
    <subcellularLocation>
        <location evidence="1">Cell membrane</location>
        <topology evidence="1">Multi-pass membrane protein</topology>
    </subcellularLocation>
</comment>
<reference evidence="9" key="1">
    <citation type="submission" date="2021-02" db="EMBL/GenBank/DDBJ databases">
        <title>Neisseriaceae sp. 26B isolated from the cloaca of a Common Toad-headed Turtle (Mesoclemmys nasuta).</title>
        <authorList>
            <person name="Spergser J."/>
            <person name="Busse H.-J."/>
        </authorList>
    </citation>
    <scope>NUCLEOTIDE SEQUENCE</scope>
    <source>
        <strain evidence="9">26B</strain>
    </source>
</reference>
<proteinExistence type="inferred from homology"/>
<dbReference type="AlphaFoldDB" id="A0A892ZNM1"/>
<feature type="transmembrane region" description="Helical" evidence="8">
    <location>
        <begin position="6"/>
        <end position="31"/>
    </location>
</feature>
<organism evidence="9 10">
    <name type="scientific">Paralysiella testudinis</name>
    <dbReference type="NCBI Taxonomy" id="2809020"/>
    <lineage>
        <taxon>Bacteria</taxon>
        <taxon>Pseudomonadati</taxon>
        <taxon>Pseudomonadota</taxon>
        <taxon>Betaproteobacteria</taxon>
        <taxon>Neisseriales</taxon>
        <taxon>Neisseriaceae</taxon>
        <taxon>Paralysiella</taxon>
    </lineage>
</organism>
<evidence type="ECO:0000256" key="5">
    <source>
        <dbReference type="ARBA" id="ARBA00022692"/>
    </source>
</evidence>
<name>A0A892ZNM1_9NEIS</name>
<dbReference type="KEGG" id="ptes:JQU52_05100"/>
<evidence type="ECO:0000256" key="2">
    <source>
        <dbReference type="ARBA" id="ARBA00010735"/>
    </source>
</evidence>
<keyword evidence="7 8" id="KW-0472">Membrane</keyword>
<evidence type="ECO:0000256" key="6">
    <source>
        <dbReference type="ARBA" id="ARBA00022989"/>
    </source>
</evidence>
<dbReference type="InterPro" id="IPR011606">
    <property type="entry name" value="Brnchd-chn_aa_trnsp_permease"/>
</dbReference>
<feature type="transmembrane region" description="Helical" evidence="8">
    <location>
        <begin position="43"/>
        <end position="62"/>
    </location>
</feature>
<keyword evidence="3" id="KW-0813">Transport</keyword>
<protein>
    <submittedName>
        <fullName evidence="9">AzlC family ABC transporter permease</fullName>
    </submittedName>
</protein>
<evidence type="ECO:0000313" key="10">
    <source>
        <dbReference type="Proteomes" id="UP000653156"/>
    </source>
</evidence>
<evidence type="ECO:0000313" key="9">
    <source>
        <dbReference type="EMBL" id="QRQ83276.1"/>
    </source>
</evidence>
<comment type="similarity">
    <text evidence="2">Belongs to the AzlC family.</text>
</comment>
<dbReference type="Pfam" id="PF03591">
    <property type="entry name" value="AzlC"/>
    <property type="match status" value="1"/>
</dbReference>
<gene>
    <name evidence="9" type="ORF">JQU52_05100</name>
</gene>
<evidence type="ECO:0000256" key="3">
    <source>
        <dbReference type="ARBA" id="ARBA00022448"/>
    </source>
</evidence>
<sequence>MGYIPAGIAFGVLMSAAGLPAWLALALSVILYSGAAQYASIPLLASGAGVLTLTLNALVINLRHIFYGLPLLPHLPLNKAERAYALFALTDESFSVLTTLPEALRQPLFSRIVFLNQLYWCAATLIGVGIGAGLNDLVPHLDFALACLFLILAYEQYQSKKVWWPCVLALLAFALAKVLTTQYLLLVAVGLCVLGIVLRAWWPGKGAHTHPDKGDAA</sequence>
<evidence type="ECO:0000256" key="4">
    <source>
        <dbReference type="ARBA" id="ARBA00022475"/>
    </source>
</evidence>
<feature type="transmembrane region" description="Helical" evidence="8">
    <location>
        <begin position="162"/>
        <end position="179"/>
    </location>
</feature>
<keyword evidence="10" id="KW-1185">Reference proteome</keyword>
<keyword evidence="6 8" id="KW-1133">Transmembrane helix</keyword>
<dbReference type="Proteomes" id="UP000653156">
    <property type="component" value="Chromosome"/>
</dbReference>
<keyword evidence="4" id="KW-1003">Cell membrane</keyword>
<dbReference type="GO" id="GO:0005886">
    <property type="term" value="C:plasma membrane"/>
    <property type="evidence" value="ECO:0007669"/>
    <property type="project" value="UniProtKB-SubCell"/>
</dbReference>
<dbReference type="EMBL" id="CP069798">
    <property type="protein sequence ID" value="QRQ83276.1"/>
    <property type="molecule type" value="Genomic_DNA"/>
</dbReference>
<dbReference type="PANTHER" id="PTHR34979:SF1">
    <property type="entry name" value="INNER MEMBRANE PROTEIN YGAZ"/>
    <property type="match status" value="1"/>
</dbReference>
<dbReference type="PANTHER" id="PTHR34979">
    <property type="entry name" value="INNER MEMBRANE PROTEIN YGAZ"/>
    <property type="match status" value="1"/>
</dbReference>
<dbReference type="GO" id="GO:1903785">
    <property type="term" value="P:L-valine transmembrane transport"/>
    <property type="evidence" value="ECO:0007669"/>
    <property type="project" value="TreeGrafter"/>
</dbReference>